<evidence type="ECO:0000313" key="2">
    <source>
        <dbReference type="Proteomes" id="UP001162162"/>
    </source>
</evidence>
<keyword evidence="2" id="KW-1185">Reference proteome</keyword>
<dbReference type="EMBL" id="JAPWTK010000592">
    <property type="protein sequence ID" value="KAJ8938010.1"/>
    <property type="molecule type" value="Genomic_DNA"/>
</dbReference>
<reference evidence="1" key="1">
    <citation type="journal article" date="2023" name="Insect Mol. Biol.">
        <title>Genome sequencing provides insights into the evolution of gene families encoding plant cell wall-degrading enzymes in longhorned beetles.</title>
        <authorList>
            <person name="Shin N.R."/>
            <person name="Okamura Y."/>
            <person name="Kirsch R."/>
            <person name="Pauchet Y."/>
        </authorList>
    </citation>
    <scope>NUCLEOTIDE SEQUENCE</scope>
    <source>
        <strain evidence="1">AMC_N1</strain>
    </source>
</reference>
<name>A0AAV8XH64_9CUCU</name>
<evidence type="ECO:0000313" key="1">
    <source>
        <dbReference type="EMBL" id="KAJ8938010.1"/>
    </source>
</evidence>
<protein>
    <submittedName>
        <fullName evidence="1">Uncharacterized protein</fullName>
    </submittedName>
</protein>
<proteinExistence type="predicted"/>
<accession>A0AAV8XH64</accession>
<dbReference type="AlphaFoldDB" id="A0AAV8XH64"/>
<gene>
    <name evidence="1" type="ORF">NQ318_022943</name>
</gene>
<sequence>MNHYYCVPRCSSWIKKDPQLIFHIHHEQGKHQVSIINKFGQKERVDRRKAWILKLRIGKPVIKDLKKRKILKKLQYLQSCHEWACIQNMFTLLYTL</sequence>
<organism evidence="1 2">
    <name type="scientific">Aromia moschata</name>
    <dbReference type="NCBI Taxonomy" id="1265417"/>
    <lineage>
        <taxon>Eukaryota</taxon>
        <taxon>Metazoa</taxon>
        <taxon>Ecdysozoa</taxon>
        <taxon>Arthropoda</taxon>
        <taxon>Hexapoda</taxon>
        <taxon>Insecta</taxon>
        <taxon>Pterygota</taxon>
        <taxon>Neoptera</taxon>
        <taxon>Endopterygota</taxon>
        <taxon>Coleoptera</taxon>
        <taxon>Polyphaga</taxon>
        <taxon>Cucujiformia</taxon>
        <taxon>Chrysomeloidea</taxon>
        <taxon>Cerambycidae</taxon>
        <taxon>Cerambycinae</taxon>
        <taxon>Callichromatini</taxon>
        <taxon>Aromia</taxon>
    </lineage>
</organism>
<comment type="caution">
    <text evidence="1">The sequence shown here is derived from an EMBL/GenBank/DDBJ whole genome shotgun (WGS) entry which is preliminary data.</text>
</comment>
<dbReference type="Proteomes" id="UP001162162">
    <property type="component" value="Unassembled WGS sequence"/>
</dbReference>